<feature type="domain" description="CAP-Gly" evidence="9">
    <location>
        <begin position="84"/>
        <end position="126"/>
    </location>
</feature>
<feature type="coiled-coil region" evidence="7">
    <location>
        <begin position="391"/>
        <end position="418"/>
    </location>
</feature>
<dbReference type="Proteomes" id="UP000007879">
    <property type="component" value="Unassembled WGS sequence"/>
</dbReference>
<dbReference type="eggNOG" id="KOG4568">
    <property type="taxonomic scope" value="Eukaryota"/>
</dbReference>
<dbReference type="FunCoup" id="A0A1X7UMZ6">
    <property type="interactions" value="709"/>
</dbReference>
<dbReference type="InterPro" id="IPR036859">
    <property type="entry name" value="CAP-Gly_dom_sf"/>
</dbReference>
<name>A0A1X7UMZ6_AMPQE</name>
<dbReference type="OrthoDB" id="5412539at2759"/>
<feature type="compositionally biased region" description="Low complexity" evidence="8">
    <location>
        <begin position="50"/>
        <end position="60"/>
    </location>
</feature>
<feature type="region of interest" description="Disordered" evidence="8">
    <location>
        <begin position="1"/>
        <end position="60"/>
    </location>
</feature>
<dbReference type="EnsemblMetazoa" id="Aqu2.1.28792_001">
    <property type="protein sequence ID" value="Aqu2.1.28792_001"/>
    <property type="gene ID" value="Aqu2.1.28792"/>
</dbReference>
<dbReference type="Pfam" id="PF01302">
    <property type="entry name" value="CAP_GLY"/>
    <property type="match status" value="3"/>
</dbReference>
<dbReference type="SMART" id="SM01052">
    <property type="entry name" value="CAP_GLY"/>
    <property type="match status" value="3"/>
</dbReference>
<dbReference type="AlphaFoldDB" id="A0A1X7UMZ6"/>
<evidence type="ECO:0000256" key="7">
    <source>
        <dbReference type="SAM" id="Coils"/>
    </source>
</evidence>
<keyword evidence="11" id="KW-1185">Reference proteome</keyword>
<dbReference type="EnsemblMetazoa" id="XM_019997856.1">
    <property type="protein sequence ID" value="XP_019853415.1"/>
    <property type="gene ID" value="LOC100634193"/>
</dbReference>
<feature type="compositionally biased region" description="Basic and acidic residues" evidence="8">
    <location>
        <begin position="463"/>
        <end position="479"/>
    </location>
</feature>
<evidence type="ECO:0000313" key="10">
    <source>
        <dbReference type="EnsemblMetazoa" id="Aqu2.1.28792_001"/>
    </source>
</evidence>
<keyword evidence="5 7" id="KW-0175">Coiled coil</keyword>
<sequence length="1025" mass="113751">MSRLRAPGAVGPRAIRPPSGLIRPPMTAGVGPGPTKSHVAPQARPPAQTPPNRTTPTQANSFPYQVGDSVLVGGEKPGKVAFIGPTQFAQGVWAGIILDTPDGKNDGSVKGVAYFKCPPNYGLFAKLDKLSPLPQQQKPHPSQSSESGEPEFSLGDRVIADGGKKGTVSFVGPTQFAKGTWIGVSLDAPEGKNDGKVGGVQYFTCPPNHGLFTRPIKLTLDTAATPTNQSTRSSGGVTPADPSELKKKAETLRIGDRVLVNNSKEGTLRFLGPTHFAKGIWVGVELDDAQGKNDGAVSGKRYFQCEAAHGLFAPLPKVERIGPTADLSRRSIRGLSGSPGSSVSSLSSKGILRQLQQQQNLPLEPEPISPARSDTSGNDFSHIMFEKNHQIATLKSSLEQSEQDKVKLSEETTELRRHNDGITVNRKVEDLQFLLEEQDIISGDKLEEVSTRESTELQQLKTQLEEEKEKRKKAEEELKSSLSELETLKSTTTGAPSVDNTIIEEKNKEIERLEREKEQLQTEVNAAKLALTSAEGDFKSTETAAKDLQSELDTVKLQLQETLELCAQQETLLEEKLSEMETLDEEKKQTLRDLERVTGEKQSLLSSTEQLINERDSAMSQCNRLMAESSSVTSEQGYLAQQNSDLLTERDQLKQELREMKSLLEKANQEKEDALHSVADLKNQDRAAQGQSHEIQIKYESLQKELYSNTDELDRTRRESAALNEEIEQLKLTNQQKVEMSEAVISDLKARLSSMTQERDVALQEAQGVLEDLEKVKKKRNELIENSKEYQKAINELQDQLEDVTQHYNSLVTEQQSGSIQGQLEETEERLEQKMRELEESKERVSSLEEEIVILSSNSTDDPRLAVLEKEKLRLEELVNQLNTKGTGGEQDSQIILELKEDNRTLQASLQDKDQEITFLNSVIAELQLKVESLESLNGLGDQATMLGYTSEDDMLGSQLPPPRVFCDICDEFDLHDTADCPLQAADQSPPHSMHHGIRAQERPYCENCEVFGHWTDECEYEETY</sequence>
<evidence type="ECO:0000256" key="6">
    <source>
        <dbReference type="ARBA" id="ARBA00023212"/>
    </source>
</evidence>
<organism evidence="10">
    <name type="scientific">Amphimedon queenslandica</name>
    <name type="common">Sponge</name>
    <dbReference type="NCBI Taxonomy" id="400682"/>
    <lineage>
        <taxon>Eukaryota</taxon>
        <taxon>Metazoa</taxon>
        <taxon>Porifera</taxon>
        <taxon>Demospongiae</taxon>
        <taxon>Heteroscleromorpha</taxon>
        <taxon>Haplosclerida</taxon>
        <taxon>Niphatidae</taxon>
        <taxon>Amphimedon</taxon>
    </lineage>
</organism>
<feature type="region of interest" description="Disordered" evidence="8">
    <location>
        <begin position="224"/>
        <end position="246"/>
    </location>
</feature>
<gene>
    <name evidence="10" type="primary">100634193</name>
</gene>
<dbReference type="Gene3D" id="2.30.30.190">
    <property type="entry name" value="CAP Gly-rich-like domain"/>
    <property type="match status" value="3"/>
</dbReference>
<evidence type="ECO:0000256" key="8">
    <source>
        <dbReference type="SAM" id="MobiDB-lite"/>
    </source>
</evidence>
<dbReference type="Pfam" id="PF16641">
    <property type="entry name" value="CLIP1_ZNF"/>
    <property type="match status" value="2"/>
</dbReference>
<evidence type="ECO:0000313" key="11">
    <source>
        <dbReference type="Proteomes" id="UP000007879"/>
    </source>
</evidence>
<feature type="region of interest" description="Disordered" evidence="8">
    <location>
        <begin position="449"/>
        <end position="484"/>
    </location>
</feature>
<dbReference type="InterPro" id="IPR032108">
    <property type="entry name" value="CLIP1_ZNF"/>
</dbReference>
<comment type="subcellular location">
    <subcellularLocation>
        <location evidence="1">Cytoplasm</location>
        <location evidence="1">Cytoskeleton</location>
    </subcellularLocation>
</comment>
<dbReference type="PANTHER" id="PTHR18916">
    <property type="entry name" value="DYNACTIN 1-RELATED MICROTUBULE-BINDING"/>
    <property type="match status" value="1"/>
</dbReference>
<dbReference type="SUPFAM" id="SSF74924">
    <property type="entry name" value="Cap-Gly domain"/>
    <property type="match status" value="3"/>
</dbReference>
<feature type="compositionally biased region" description="Polar residues" evidence="8">
    <location>
        <begin position="224"/>
        <end position="236"/>
    </location>
</feature>
<dbReference type="STRING" id="400682.A0A1X7UMZ6"/>
<evidence type="ECO:0000256" key="1">
    <source>
        <dbReference type="ARBA" id="ARBA00004245"/>
    </source>
</evidence>
<feature type="domain" description="CAP-Gly" evidence="9">
    <location>
        <begin position="272"/>
        <end position="314"/>
    </location>
</feature>
<keyword evidence="3" id="KW-0493">Microtubule</keyword>
<feature type="region of interest" description="Disordered" evidence="8">
    <location>
        <begin position="357"/>
        <end position="378"/>
    </location>
</feature>
<evidence type="ECO:0000256" key="5">
    <source>
        <dbReference type="ARBA" id="ARBA00023054"/>
    </source>
</evidence>
<dbReference type="PROSITE" id="PS50245">
    <property type="entry name" value="CAP_GLY_2"/>
    <property type="match status" value="3"/>
</dbReference>
<dbReference type="PROSITE" id="PS00845">
    <property type="entry name" value="CAP_GLY_1"/>
    <property type="match status" value="2"/>
</dbReference>
<feature type="region of interest" description="Disordered" evidence="8">
    <location>
        <begin position="132"/>
        <end position="158"/>
    </location>
</feature>
<evidence type="ECO:0000259" key="9">
    <source>
        <dbReference type="PROSITE" id="PS50245"/>
    </source>
</evidence>
<reference evidence="11" key="1">
    <citation type="journal article" date="2010" name="Nature">
        <title>The Amphimedon queenslandica genome and the evolution of animal complexity.</title>
        <authorList>
            <person name="Srivastava M."/>
            <person name="Simakov O."/>
            <person name="Chapman J."/>
            <person name="Fahey B."/>
            <person name="Gauthier M.E."/>
            <person name="Mitros T."/>
            <person name="Richards G.S."/>
            <person name="Conaco C."/>
            <person name="Dacre M."/>
            <person name="Hellsten U."/>
            <person name="Larroux C."/>
            <person name="Putnam N.H."/>
            <person name="Stanke M."/>
            <person name="Adamska M."/>
            <person name="Darling A."/>
            <person name="Degnan S.M."/>
            <person name="Oakley T.H."/>
            <person name="Plachetzki D.C."/>
            <person name="Zhai Y."/>
            <person name="Adamski M."/>
            <person name="Calcino A."/>
            <person name="Cummins S.F."/>
            <person name="Goodstein D.M."/>
            <person name="Harris C."/>
            <person name="Jackson D.J."/>
            <person name="Leys S.P."/>
            <person name="Shu S."/>
            <person name="Woodcroft B.J."/>
            <person name="Vervoort M."/>
            <person name="Kosik K.S."/>
            <person name="Manning G."/>
            <person name="Degnan B.M."/>
            <person name="Rokhsar D.S."/>
        </authorList>
    </citation>
    <scope>NUCLEOTIDE SEQUENCE [LARGE SCALE GENOMIC DNA]</scope>
</reference>
<evidence type="ECO:0000256" key="4">
    <source>
        <dbReference type="ARBA" id="ARBA00022737"/>
    </source>
</evidence>
<evidence type="ECO:0000256" key="3">
    <source>
        <dbReference type="ARBA" id="ARBA00022701"/>
    </source>
</evidence>
<keyword evidence="4" id="KW-0677">Repeat</keyword>
<keyword evidence="2" id="KW-0963">Cytoplasm</keyword>
<proteinExistence type="predicted"/>
<feature type="domain" description="CAP-Gly" evidence="9">
    <location>
        <begin position="172"/>
        <end position="214"/>
    </location>
</feature>
<dbReference type="GO" id="GO:0005874">
    <property type="term" value="C:microtubule"/>
    <property type="evidence" value="ECO:0007669"/>
    <property type="project" value="UniProtKB-KW"/>
</dbReference>
<evidence type="ECO:0000256" key="2">
    <source>
        <dbReference type="ARBA" id="ARBA00022490"/>
    </source>
</evidence>
<reference evidence="10" key="2">
    <citation type="submission" date="2017-05" db="UniProtKB">
        <authorList>
            <consortium name="EnsemblMetazoa"/>
        </authorList>
    </citation>
    <scope>IDENTIFICATION</scope>
</reference>
<feature type="compositionally biased region" description="Low complexity" evidence="8">
    <location>
        <begin position="132"/>
        <end position="145"/>
    </location>
</feature>
<keyword evidence="6" id="KW-0206">Cytoskeleton</keyword>
<dbReference type="PANTHER" id="PTHR18916:SF93">
    <property type="entry name" value="RESTIN HOMOLOG"/>
    <property type="match status" value="1"/>
</dbReference>
<dbReference type="InParanoid" id="A0A1X7UMZ6"/>
<dbReference type="InterPro" id="IPR000938">
    <property type="entry name" value="CAP-Gly_domain"/>
</dbReference>
<accession>A0A1X7UMZ6</accession>
<protein>
    <recommendedName>
        <fullName evidence="9">CAP-Gly domain-containing protein</fullName>
    </recommendedName>
</protein>